<gene>
    <name evidence="10" type="ordered locus">MGMSRv2__2943</name>
</gene>
<dbReference type="HOGENOM" id="CLU_024508_0_1_5"/>
<organism evidence="10 11">
    <name type="scientific">Magnetospirillum gryphiswaldense (strain DSM 6361 / JCM 21280 / NBRC 15271 / MSR-1)</name>
    <dbReference type="NCBI Taxonomy" id="431944"/>
    <lineage>
        <taxon>Bacteria</taxon>
        <taxon>Pseudomonadati</taxon>
        <taxon>Pseudomonadota</taxon>
        <taxon>Alphaproteobacteria</taxon>
        <taxon>Rhodospirillales</taxon>
        <taxon>Rhodospirillaceae</taxon>
        <taxon>Magnetospirillum</taxon>
    </lineage>
</organism>
<dbReference type="GO" id="GO:0015207">
    <property type="term" value="F:adenine transmembrane transporter activity"/>
    <property type="evidence" value="ECO:0007669"/>
    <property type="project" value="TreeGrafter"/>
</dbReference>
<name>V6F6P3_MAGGM</name>
<evidence type="ECO:0000256" key="2">
    <source>
        <dbReference type="ARBA" id="ARBA00005697"/>
    </source>
</evidence>
<dbReference type="Proteomes" id="UP000018922">
    <property type="component" value="Chromosome I"/>
</dbReference>
<dbReference type="STRING" id="1430440.MGMSRv2__2943"/>
<reference evidence="10 11" key="1">
    <citation type="journal article" date="2014" name="Genome Announc.">
        <title>Complete genome sequence of Magnetospirillum gryphiswaldense MSR-1.</title>
        <authorList>
            <person name="Wang X."/>
            <person name="Wang Q."/>
            <person name="Zhang W."/>
            <person name="Wang Y."/>
            <person name="Li L."/>
            <person name="Wen T."/>
            <person name="Zhang T."/>
            <person name="Zhang Y."/>
            <person name="Xu J."/>
            <person name="Hu J."/>
            <person name="Li S."/>
            <person name="Liu L."/>
            <person name="Liu J."/>
            <person name="Jiang W."/>
            <person name="Tian J."/>
            <person name="Li Y."/>
            <person name="Schuler D."/>
            <person name="Wang L."/>
            <person name="Li J."/>
        </authorList>
    </citation>
    <scope>NUCLEOTIDE SEQUENCE [LARGE SCALE GENOMIC DNA]</scope>
    <source>
        <strain evidence="11">DSM 6361 / JCM 21280 / NBRC 15271 / MSR-1</strain>
    </source>
</reference>
<feature type="transmembrane region" description="Helical" evidence="9">
    <location>
        <begin position="233"/>
        <end position="253"/>
    </location>
</feature>
<evidence type="ECO:0000256" key="3">
    <source>
        <dbReference type="ARBA" id="ARBA00022448"/>
    </source>
</evidence>
<evidence type="ECO:0000256" key="6">
    <source>
        <dbReference type="ARBA" id="ARBA00022989"/>
    </source>
</evidence>
<feature type="transmembrane region" description="Helical" evidence="9">
    <location>
        <begin position="192"/>
        <end position="213"/>
    </location>
</feature>
<keyword evidence="5 8" id="KW-0812">Transmembrane</keyword>
<dbReference type="PANTHER" id="PTHR43337">
    <property type="entry name" value="XANTHINE/URACIL PERMEASE C887.17-RELATED"/>
    <property type="match status" value="1"/>
</dbReference>
<feature type="transmembrane region" description="Helical" evidence="9">
    <location>
        <begin position="129"/>
        <end position="148"/>
    </location>
</feature>
<dbReference type="EMBL" id="HG794546">
    <property type="protein sequence ID" value="CDL00158.1"/>
    <property type="molecule type" value="Genomic_DNA"/>
</dbReference>
<sequence length="430" mass="44008">MLERLFKLRAHNTDVGTEVLAGATTFLTMAYIIFVNPAMLADAGMDKGAVFAATCIAAAIGSAVMGLYANYPIALAPGMGLNAYFTYGVVLGMGHSWQVALGAVFVSGCLFLILALTKVREAIINAIPHSLKLAISAGIGLFLGIIAMKNAGIITGHQATLVTLGNVAQPQAILAVAGFMVMVALDARKVPGAIMIAILGTTATGMALGVTPFGGIMSMPPSLAPTFLQMDVAAALNLGLIAIVFAFLFVDLFDNAGTLIGLAHRAGMLDEKGRLPRIGRALIADSTAAMASGVLGTSTTTSYIESAAGIKAGGRTGLTAVVVACCFLLALFLAPLASSIPAYATAPALLFVACLMARGLADIAWDDLTEAVPAVVTALAMPLTFSIAHGISFGFIAFVGIKVLAGRWRDVSPTAALLAVAFVLKYALLG</sequence>
<keyword evidence="4 8" id="KW-1003">Cell membrane</keyword>
<feature type="transmembrane region" description="Helical" evidence="9">
    <location>
        <begin position="97"/>
        <end position="117"/>
    </location>
</feature>
<comment type="subcellular location">
    <subcellularLocation>
        <location evidence="1 8">Cell membrane</location>
        <topology evidence="1 8">Multi-pass membrane protein</topology>
    </subcellularLocation>
</comment>
<dbReference type="PANTHER" id="PTHR43337:SF1">
    <property type="entry name" value="XANTHINE_URACIL PERMEASE C887.17-RELATED"/>
    <property type="match status" value="1"/>
</dbReference>
<protein>
    <submittedName>
        <fullName evidence="10">Xanthine/uracil permease</fullName>
    </submittedName>
</protein>
<dbReference type="InterPro" id="IPR045018">
    <property type="entry name" value="Azg-like"/>
</dbReference>
<evidence type="ECO:0000256" key="7">
    <source>
        <dbReference type="ARBA" id="ARBA00023136"/>
    </source>
</evidence>
<dbReference type="PIRSF" id="PIRSF005353">
    <property type="entry name" value="PbuG"/>
    <property type="match status" value="1"/>
</dbReference>
<evidence type="ECO:0000256" key="9">
    <source>
        <dbReference type="SAM" id="Phobius"/>
    </source>
</evidence>
<dbReference type="GO" id="GO:0005886">
    <property type="term" value="C:plasma membrane"/>
    <property type="evidence" value="ECO:0007669"/>
    <property type="project" value="UniProtKB-SubCell"/>
</dbReference>
<evidence type="ECO:0000313" key="10">
    <source>
        <dbReference type="EMBL" id="CDL00158.1"/>
    </source>
</evidence>
<dbReference type="Pfam" id="PF00860">
    <property type="entry name" value="Xan_ur_permease"/>
    <property type="match status" value="1"/>
</dbReference>
<feature type="transmembrane region" description="Helical" evidence="9">
    <location>
        <begin position="168"/>
        <end position="185"/>
    </location>
</feature>
<feature type="transmembrane region" description="Helical" evidence="9">
    <location>
        <begin position="372"/>
        <end position="399"/>
    </location>
</feature>
<evidence type="ECO:0000313" key="11">
    <source>
        <dbReference type="Proteomes" id="UP000018922"/>
    </source>
</evidence>
<evidence type="ECO:0000256" key="8">
    <source>
        <dbReference type="PIRNR" id="PIRNR005353"/>
    </source>
</evidence>
<evidence type="ECO:0000256" key="5">
    <source>
        <dbReference type="ARBA" id="ARBA00022692"/>
    </source>
</evidence>
<dbReference type="KEGG" id="mgy:MGMSRv2__2943"/>
<feature type="transmembrane region" description="Helical" evidence="9">
    <location>
        <begin position="340"/>
        <end position="360"/>
    </location>
</feature>
<dbReference type="InterPro" id="IPR006043">
    <property type="entry name" value="NCS2"/>
</dbReference>
<dbReference type="InterPro" id="IPR026033">
    <property type="entry name" value="Azg-like_bact_archaea"/>
</dbReference>
<dbReference type="eggNOG" id="COG2252">
    <property type="taxonomic scope" value="Bacteria"/>
</dbReference>
<feature type="transmembrane region" description="Helical" evidence="9">
    <location>
        <begin position="48"/>
        <end position="69"/>
    </location>
</feature>
<keyword evidence="7 8" id="KW-0472">Membrane</keyword>
<feature type="transmembrane region" description="Helical" evidence="9">
    <location>
        <begin position="411"/>
        <end position="429"/>
    </location>
</feature>
<accession>V6F6P3</accession>
<evidence type="ECO:0000256" key="1">
    <source>
        <dbReference type="ARBA" id="ARBA00004651"/>
    </source>
</evidence>
<feature type="transmembrane region" description="Helical" evidence="9">
    <location>
        <begin position="316"/>
        <end position="334"/>
    </location>
</feature>
<comment type="similarity">
    <text evidence="2 8">Belongs to the nucleobase:cation symporter-2 (NCS2) (TC 2.A.40) family. Azg-like subfamily.</text>
</comment>
<dbReference type="AlphaFoldDB" id="V6F6P3"/>
<proteinExistence type="inferred from homology"/>
<keyword evidence="6 8" id="KW-1133">Transmembrane helix</keyword>
<keyword evidence="3 8" id="KW-0813">Transport</keyword>
<evidence type="ECO:0000256" key="4">
    <source>
        <dbReference type="ARBA" id="ARBA00022475"/>
    </source>
</evidence>
<feature type="transmembrane region" description="Helical" evidence="9">
    <location>
        <begin position="20"/>
        <end position="41"/>
    </location>
</feature>
<keyword evidence="11" id="KW-1185">Reference proteome</keyword>